<reference evidence="3" key="1">
    <citation type="submission" date="2023-05" db="EMBL/GenBank/DDBJ databases">
        <title>High-quality long-read genome of Scophthalmus maximus.</title>
        <authorList>
            <person name="Lien S."/>
            <person name="Martinez P."/>
        </authorList>
    </citation>
    <scope>NUCLEOTIDE SEQUENCE [LARGE SCALE GENOMIC DNA]</scope>
</reference>
<evidence type="ECO:0000259" key="2">
    <source>
        <dbReference type="PROSITE" id="PS50188"/>
    </source>
</evidence>
<sequence length="1369" mass="158108">MQHLNQISIRKIQCFKNLRTADGRVKFPDGGQAAAMAGGSHFLWIPLVLSVLFKASDNRHVHHGVDTIISRTGNLEVDHILSKFPITLLEGIDPKNINVTSITLKTCTDTKEQLTLLNRQLQVTTHHNSQLDEEAFALRRDVRRLKLQLATCSSTASATVYHTQLHIKMEQLLERFDNESFLILKIIPLTREVTTLQNRIKLTTNSTEAEIRVQQKRLQEKINNLNAMKQQIERSHSNSTLILLIISLQNQIWDLEEEESRRVESGLHWDERITALQKQLDRAISELRGEGDASSAMLELISVHSKTAAIQRHISFHIEKSRTNDADYQRQIRQKAELLKKKILHLNREESNTELTKEILNLQIEVEDLRRLRINAKSQTDSQLKELRGFLEEERKRQGNLQKQLEETEFVQSQLVMRLIGMMKELRELPKDEQQQTTSTSQAATIQVLLQAKEREYAEAQADIKELQRMLQLKSDKCSGPNDRHAYVNSEFEQKIGELNRTGDSKAALILNMINLHEELKTLRVLISTTKHPERLLELQRQLQEKGVELTSRTADIERQIVNPQIVLSIIELQNEIWDLQKTSTNGTTTKRIKELQTRVDGLTDELINKGGENTKLMLKIVTLQVEQLQEQMSDLQMVKTTRVTQLEEDLSTKNNELQKYVNELSEKNQANDKLILSIADLNTQLRQSQEEKQSKGQTASATIAELREQLKIKVEEHFRDRDEIKALENKINQTEAQCSSFEQKLKDLQNELDEKMKKLQSESDSVTSLALQVSTLTLQQEELKTQLRNTESKGKIRELLKQIEEKNIELAKKTEDLKARSSQPERFLQIIAIQTEIETFVNTPANDTDYSKIKALQDRLNSQIERIQDENNENTKLVFKVLSHQEEIARLKKHEESQSKVLLEKIKNLENELEDVRNQIIEKTLHLDSSDMRIINQSAQIMELHQKIKPLESEISNLKETNARNLAELQERMNVTKRQLQDSELRLQHADGKSFNLIMEIADLRAQLKGTRASEAAVKNNIEMEQQRFQTQQRENRRLENSNRDLKQEVNELKTCCNNDNARCEDLQRQLRQNLEDAERLEQQLQEMGAELKQLQQDSEEQTRESDKLLYKYLKLQDEYQKRQPQQSQDVVQNLQQQLLEKDATLKQLQQELQEQAADIYRLQEINKGLLDKQKDVDDRTIHSWKVTLDPNTANPRIALSADKTEMSTGEEVQNLPDHPGRFNVVLAALGETGFSSGRNYWEVSVAGKLCYHLGMASESAPRKGTIMFSPSNGFWTIVRNKQGQVRAIDKLPVTIPVQTQPLKLGILLDYKMGQVSFYDAGVRSHIYTFQSQTFRDKMYPFINFCVEDAEGQTPIVLITPRSADWMK</sequence>
<dbReference type="Gene3D" id="2.60.120.920">
    <property type="match status" value="1"/>
</dbReference>
<feature type="coiled-coil region" evidence="1">
    <location>
        <begin position="1023"/>
        <end position="1167"/>
    </location>
</feature>
<dbReference type="InterPro" id="IPR001870">
    <property type="entry name" value="B30.2/SPRY"/>
</dbReference>
<name>A0A8D3E3G7_SCOMX</name>
<dbReference type="GeneTree" id="ENSGT01040000240385"/>
<reference evidence="3" key="2">
    <citation type="submission" date="2025-08" db="UniProtKB">
        <authorList>
            <consortium name="Ensembl"/>
        </authorList>
    </citation>
    <scope>IDENTIFICATION</scope>
</reference>
<dbReference type="Pfam" id="PF00622">
    <property type="entry name" value="SPRY"/>
    <property type="match status" value="1"/>
</dbReference>
<feature type="coiled-coil region" evidence="1">
    <location>
        <begin position="329"/>
        <end position="379"/>
    </location>
</feature>
<feature type="coiled-coil region" evidence="1">
    <location>
        <begin position="208"/>
        <end position="238"/>
    </location>
</feature>
<dbReference type="SMART" id="SM00449">
    <property type="entry name" value="SPRY"/>
    <property type="match status" value="1"/>
</dbReference>
<evidence type="ECO:0000256" key="1">
    <source>
        <dbReference type="SAM" id="Coils"/>
    </source>
</evidence>
<feature type="coiled-coil region" evidence="1">
    <location>
        <begin position="443"/>
        <end position="477"/>
    </location>
</feature>
<proteinExistence type="predicted"/>
<evidence type="ECO:0000313" key="4">
    <source>
        <dbReference type="Proteomes" id="UP000694558"/>
    </source>
</evidence>
<keyword evidence="1" id="KW-0175">Coiled coil</keyword>
<organism evidence="3 4">
    <name type="scientific">Scophthalmus maximus</name>
    <name type="common">Turbot</name>
    <name type="synonym">Psetta maxima</name>
    <dbReference type="NCBI Taxonomy" id="52904"/>
    <lineage>
        <taxon>Eukaryota</taxon>
        <taxon>Metazoa</taxon>
        <taxon>Chordata</taxon>
        <taxon>Craniata</taxon>
        <taxon>Vertebrata</taxon>
        <taxon>Euteleostomi</taxon>
        <taxon>Actinopterygii</taxon>
        <taxon>Neopterygii</taxon>
        <taxon>Teleostei</taxon>
        <taxon>Neoteleostei</taxon>
        <taxon>Acanthomorphata</taxon>
        <taxon>Carangaria</taxon>
        <taxon>Pleuronectiformes</taxon>
        <taxon>Pleuronectoidei</taxon>
        <taxon>Scophthalmidae</taxon>
        <taxon>Scophthalmus</taxon>
    </lineage>
</organism>
<dbReference type="InterPro" id="IPR013320">
    <property type="entry name" value="ConA-like_dom_sf"/>
</dbReference>
<dbReference type="InterPro" id="IPR043136">
    <property type="entry name" value="B30.2/SPRY_sf"/>
</dbReference>
<feature type="domain" description="B30.2/SPRY" evidence="2">
    <location>
        <begin position="1168"/>
        <end position="1364"/>
    </location>
</feature>
<feature type="coiled-coil region" evidence="1">
    <location>
        <begin position="851"/>
        <end position="987"/>
    </location>
</feature>
<dbReference type="PRINTS" id="PR01407">
    <property type="entry name" value="BUTYPHLNCDUF"/>
</dbReference>
<dbReference type="OrthoDB" id="8950241at2759"/>
<dbReference type="Pfam" id="PF13765">
    <property type="entry name" value="PRY"/>
    <property type="match status" value="1"/>
</dbReference>
<evidence type="ECO:0000313" key="3">
    <source>
        <dbReference type="Ensembl" id="ENSSMAP00000066326.1"/>
    </source>
</evidence>
<protein>
    <recommendedName>
        <fullName evidence="2">B30.2/SPRY domain-containing protein</fullName>
    </recommendedName>
</protein>
<dbReference type="SUPFAM" id="SSF49899">
    <property type="entry name" value="Concanavalin A-like lectins/glucanases"/>
    <property type="match status" value="1"/>
</dbReference>
<dbReference type="InterPro" id="IPR006574">
    <property type="entry name" value="PRY"/>
</dbReference>
<dbReference type="KEGG" id="smau:118310276"/>
<feature type="coiled-coil region" evidence="1">
    <location>
        <begin position="619"/>
        <end position="821"/>
    </location>
</feature>
<dbReference type="GeneID" id="118310276"/>
<dbReference type="RefSeq" id="XP_035488947.1">
    <property type="nucleotide sequence ID" value="XM_035633054.2"/>
</dbReference>
<dbReference type="CDD" id="cd13733">
    <property type="entry name" value="SPRY_PRY_C-I_1"/>
    <property type="match status" value="1"/>
</dbReference>
<dbReference type="PROSITE" id="PS50188">
    <property type="entry name" value="B302_SPRY"/>
    <property type="match status" value="1"/>
</dbReference>
<dbReference type="InterPro" id="IPR003877">
    <property type="entry name" value="SPRY_dom"/>
</dbReference>
<dbReference type="InterPro" id="IPR003879">
    <property type="entry name" value="Butyrophylin_SPRY"/>
</dbReference>
<dbReference type="FunFam" id="2.60.120.920:FF:000004">
    <property type="entry name" value="Butyrophilin subfamily 1 member A1"/>
    <property type="match status" value="1"/>
</dbReference>
<dbReference type="PANTHER" id="PTHR24103">
    <property type="entry name" value="E3 UBIQUITIN-PROTEIN LIGASE TRIM"/>
    <property type="match status" value="1"/>
</dbReference>
<dbReference type="Ensembl" id="ENSSMAT00000057128.1">
    <property type="protein sequence ID" value="ENSSMAP00000066326.1"/>
    <property type="gene ID" value="ENSSMAG00000029161.1"/>
</dbReference>
<accession>A0A8D3E3G7</accession>
<dbReference type="SMART" id="SM00589">
    <property type="entry name" value="PRY"/>
    <property type="match status" value="1"/>
</dbReference>
<dbReference type="InterPro" id="IPR050143">
    <property type="entry name" value="TRIM/RBCC"/>
</dbReference>
<gene>
    <name evidence="3" type="primary">si:ch211-14a17.10</name>
</gene>
<dbReference type="Proteomes" id="UP000694558">
    <property type="component" value="Chromosome 7"/>
</dbReference>